<reference evidence="1" key="1">
    <citation type="submission" date="2020-03" db="EMBL/GenBank/DDBJ databases">
        <title>The deep terrestrial virosphere.</title>
        <authorList>
            <person name="Holmfeldt K."/>
            <person name="Nilsson E."/>
            <person name="Simone D."/>
            <person name="Lopez-Fernandez M."/>
            <person name="Wu X."/>
            <person name="de Brujin I."/>
            <person name="Lundin D."/>
            <person name="Andersson A."/>
            <person name="Bertilsson S."/>
            <person name="Dopson M."/>
        </authorList>
    </citation>
    <scope>NUCLEOTIDE SEQUENCE</scope>
    <source>
        <strain evidence="2">MM415A00125</strain>
        <strain evidence="1">MM415B00372</strain>
    </source>
</reference>
<evidence type="ECO:0000313" key="2">
    <source>
        <dbReference type="EMBL" id="QJI04967.1"/>
    </source>
</evidence>
<protein>
    <submittedName>
        <fullName evidence="1">Uncharacterized protein</fullName>
    </submittedName>
</protein>
<proteinExistence type="predicted"/>
<evidence type="ECO:0000313" key="1">
    <source>
        <dbReference type="EMBL" id="QJA65810.1"/>
    </source>
</evidence>
<dbReference type="EMBL" id="MT141545">
    <property type="protein sequence ID" value="QJA65810.1"/>
    <property type="molecule type" value="Genomic_DNA"/>
</dbReference>
<organism evidence="1">
    <name type="scientific">viral metagenome</name>
    <dbReference type="NCBI Taxonomy" id="1070528"/>
    <lineage>
        <taxon>unclassified sequences</taxon>
        <taxon>metagenomes</taxon>
        <taxon>organismal metagenomes</taxon>
    </lineage>
</organism>
<gene>
    <name evidence="2" type="ORF">MM415A00125_0060</name>
    <name evidence="1" type="ORF">MM415B00372_0001</name>
</gene>
<name>A0A6M3J7E9_9ZZZZ</name>
<sequence length="94" mass="11024">MDSSLVFTQMVKGTEVFAHLDKSKDIQSQLQGMVGGHSFEVIDKFHAFCMWDEQFEECREDLSPISMEQLWLCYVMKTLHSKMWNGNEWINDKA</sequence>
<dbReference type="AlphaFoldDB" id="A0A6M3J7E9"/>
<dbReference type="EMBL" id="MT145192">
    <property type="protein sequence ID" value="QJI04967.1"/>
    <property type="molecule type" value="Genomic_DNA"/>
</dbReference>
<accession>A0A6M3J7E9</accession>